<feature type="compositionally biased region" description="Polar residues" evidence="1">
    <location>
        <begin position="18"/>
        <end position="38"/>
    </location>
</feature>
<gene>
    <name evidence="2" type="ORF">CSSPJE1EN2_LOCUS20700</name>
</gene>
<dbReference type="EMBL" id="OZ023707">
    <property type="protein sequence ID" value="CAK9879127.1"/>
    <property type="molecule type" value="Genomic_DNA"/>
</dbReference>
<proteinExistence type="predicted"/>
<feature type="region of interest" description="Disordered" evidence="1">
    <location>
        <begin position="1"/>
        <end position="38"/>
    </location>
</feature>
<keyword evidence="3" id="KW-1185">Reference proteome</keyword>
<feature type="compositionally biased region" description="Polar residues" evidence="1">
    <location>
        <begin position="57"/>
        <end position="70"/>
    </location>
</feature>
<accession>A0ABP1BSA2</accession>
<name>A0ABP1BSA2_9BRYO</name>
<evidence type="ECO:0000256" key="1">
    <source>
        <dbReference type="SAM" id="MobiDB-lite"/>
    </source>
</evidence>
<organism evidence="2 3">
    <name type="scientific">Sphagnum jensenii</name>
    <dbReference type="NCBI Taxonomy" id="128206"/>
    <lineage>
        <taxon>Eukaryota</taxon>
        <taxon>Viridiplantae</taxon>
        <taxon>Streptophyta</taxon>
        <taxon>Embryophyta</taxon>
        <taxon>Bryophyta</taxon>
        <taxon>Sphagnophytina</taxon>
        <taxon>Sphagnopsida</taxon>
        <taxon>Sphagnales</taxon>
        <taxon>Sphagnaceae</taxon>
        <taxon>Sphagnum</taxon>
    </lineage>
</organism>
<protein>
    <submittedName>
        <fullName evidence="2">Uncharacterized protein</fullName>
    </submittedName>
</protein>
<reference evidence="2" key="1">
    <citation type="submission" date="2024-03" db="EMBL/GenBank/DDBJ databases">
        <authorList>
            <consortium name="ELIXIR-Norway"/>
            <consortium name="Elixir Norway"/>
        </authorList>
    </citation>
    <scope>NUCLEOTIDE SEQUENCE</scope>
</reference>
<dbReference type="Proteomes" id="UP001497522">
    <property type="component" value="Chromosome 6"/>
</dbReference>
<sequence length="119" mass="12311">MTTPALQPECIYGRPSRTLGTSQSTYQSRTCTSPATTPWGSSQFSYTNVWIIAPLGNPNQLSPESGSGLQPSRPALVPAPPIGAPYTVPQPGQSGPGYGIAQNPMPTKGWPSQAAGSAP</sequence>
<evidence type="ECO:0000313" key="2">
    <source>
        <dbReference type="EMBL" id="CAK9879127.1"/>
    </source>
</evidence>
<evidence type="ECO:0000313" key="3">
    <source>
        <dbReference type="Proteomes" id="UP001497522"/>
    </source>
</evidence>
<feature type="region of interest" description="Disordered" evidence="1">
    <location>
        <begin position="57"/>
        <end position="119"/>
    </location>
</feature>